<name>A0A1Y2CLN0_9FUNG</name>
<dbReference type="EMBL" id="MCOG01000103">
    <property type="protein sequence ID" value="ORY47932.1"/>
    <property type="molecule type" value="Genomic_DNA"/>
</dbReference>
<dbReference type="InterPro" id="IPR027902">
    <property type="entry name" value="DUF4487"/>
</dbReference>
<evidence type="ECO:0000256" key="2">
    <source>
        <dbReference type="SAM" id="Phobius"/>
    </source>
</evidence>
<feature type="compositionally biased region" description="Low complexity" evidence="1">
    <location>
        <begin position="949"/>
        <end position="959"/>
    </location>
</feature>
<evidence type="ECO:0000313" key="4">
    <source>
        <dbReference type="Proteomes" id="UP000193920"/>
    </source>
</evidence>
<feature type="transmembrane region" description="Helical" evidence="2">
    <location>
        <begin position="45"/>
        <end position="63"/>
    </location>
</feature>
<keyword evidence="2" id="KW-0472">Membrane</keyword>
<dbReference type="PANTHER" id="PTHR16071">
    <property type="entry name" value="CHROMOSOME 1 OPEN READING FRAME 112"/>
    <property type="match status" value="1"/>
</dbReference>
<accession>A0A1Y2CLN0</accession>
<evidence type="ECO:0000256" key="1">
    <source>
        <dbReference type="SAM" id="MobiDB-lite"/>
    </source>
</evidence>
<comment type="caution">
    <text evidence="3">The sequence shown here is derived from an EMBL/GenBank/DDBJ whole genome shotgun (WGS) entry which is preliminary data.</text>
</comment>
<dbReference type="Pfam" id="PF14868">
    <property type="entry name" value="DUF4487"/>
    <property type="match status" value="1"/>
</dbReference>
<protein>
    <submittedName>
        <fullName evidence="3">Uncharacterized protein</fullName>
    </submittedName>
</protein>
<sequence length="1040" mass="122159">MEFSLEKGQLLSNLKFNIENIIREKSGFINKLNIANNNEDPLLNLTSYHLYIYILFILIYAIFNNELNIEKKIELIKSFVKIIPNIELSKINVISFFIKLHLKNDINDLGNLENEKEIANNVHLYTFTNYLIKEFISYYYNSIRNDTLNFLNEIFDNDEKGNNKFNEFNSKIFFECTQTFLFLQNFKKNNYNLSNSTHNDIKKCYTMTMEILLIYIENLSEKYISIFLEFDNSSTLYKCYGNVCNLLITLCTISPNDFKLLNFSWKFLIRVSCSDKLVDNISKYFKLDEPINVCYENIKTFFDKVVESILNDNIKRDQLKRNITLIKFYLTHLHSLCIKHSNYISIYSIDETFPIFKIFFNLCLYIKYHLSLLIFKIETFNEEQNEALAKLNEVLIPIDIIFSYFYSAKNLNDSQKLNYILYFIRFSYVDVNIDKSYAKIITNDGFYYSKLLQLDNIFRHFWQLSETVQQNLLNSSSKIDANEVDAITGNEKKSSNILYCYFSYIDKCPSNILRHKLPSDDESNELLTLDRTIIVTLSLLPHYINFSLFNLWEKSYFSLLLFYENQIIQTILYESWCNIFKYINNAIQTNHIKQLYNLLILFKNTSLQSTIKTLLIKLIRINMLSNSNNSGNNNNSIIKELFSITTQDICSSEVENKLMILNMLNVDDLYYKDSNIYKTALEIWENILCPLLEHPDEKIALWAFKKCSLPISIIRGYLDHDGILSLSPQEIKKLQDVSIVLLGNCKSAAQADIQGLLEEEDKMNPYLTFKTLESLIDICISLITEYSPKNVIKILEIIENWHFKVPYLKYELIPHVSILNFLSSCGQIDFTTKYINKAGELLELLYHTYFDSSNWVLRHQAFLSITQFGVTTIHSELLKKIVTEPYQQQFINIVSGIPIYEKNKNINIIYNEENKNNQTISVKEYKNYFEKELEKANFKIQDDDMLIDNNNENNKNISNTSVSSKGNTSKENNSDNNSNKNQTTEMQKCIHSLKECIQYLEQIQKNNYSDNSELISNNEIISLKLHIDTFTDNIKKRFSK</sequence>
<dbReference type="AlphaFoldDB" id="A0A1Y2CLN0"/>
<organism evidence="3 4">
    <name type="scientific">Neocallimastix californiae</name>
    <dbReference type="NCBI Taxonomy" id="1754190"/>
    <lineage>
        <taxon>Eukaryota</taxon>
        <taxon>Fungi</taxon>
        <taxon>Fungi incertae sedis</taxon>
        <taxon>Chytridiomycota</taxon>
        <taxon>Chytridiomycota incertae sedis</taxon>
        <taxon>Neocallimastigomycetes</taxon>
        <taxon>Neocallimastigales</taxon>
        <taxon>Neocallimastigaceae</taxon>
        <taxon>Neocallimastix</taxon>
    </lineage>
</organism>
<dbReference type="OrthoDB" id="2141377at2759"/>
<dbReference type="Proteomes" id="UP000193920">
    <property type="component" value="Unassembled WGS sequence"/>
</dbReference>
<proteinExistence type="predicted"/>
<keyword evidence="2" id="KW-1133">Transmembrane helix</keyword>
<keyword evidence="4" id="KW-1185">Reference proteome</keyword>
<reference evidence="3 4" key="1">
    <citation type="submission" date="2016-08" db="EMBL/GenBank/DDBJ databases">
        <title>A Parts List for Fungal Cellulosomes Revealed by Comparative Genomics.</title>
        <authorList>
            <consortium name="DOE Joint Genome Institute"/>
            <person name="Haitjema C.H."/>
            <person name="Gilmore S.P."/>
            <person name="Henske J.K."/>
            <person name="Solomon K.V."/>
            <person name="De Groot R."/>
            <person name="Kuo A."/>
            <person name="Mondo S.J."/>
            <person name="Salamov A.A."/>
            <person name="Labutti K."/>
            <person name="Zhao Z."/>
            <person name="Chiniquy J."/>
            <person name="Barry K."/>
            <person name="Brewer H.M."/>
            <person name="Purvine S.O."/>
            <person name="Wright A.T."/>
            <person name="Boxma B."/>
            <person name="Van Alen T."/>
            <person name="Hackstein J.H."/>
            <person name="Baker S.E."/>
            <person name="Grigoriev I.V."/>
            <person name="O'Malley M.A."/>
        </authorList>
    </citation>
    <scope>NUCLEOTIDE SEQUENCE [LARGE SCALE GENOMIC DNA]</scope>
    <source>
        <strain evidence="3 4">G1</strain>
    </source>
</reference>
<dbReference type="PANTHER" id="PTHR16071:SF2">
    <property type="entry name" value="FIGNL1-INTERACTING REGULATOR OF RECOMBINATION AND MITOSIS"/>
    <property type="match status" value="1"/>
</dbReference>
<evidence type="ECO:0000313" key="3">
    <source>
        <dbReference type="EMBL" id="ORY47932.1"/>
    </source>
</evidence>
<feature type="region of interest" description="Disordered" evidence="1">
    <location>
        <begin position="949"/>
        <end position="984"/>
    </location>
</feature>
<gene>
    <name evidence="3" type="ORF">LY90DRAFT_508916</name>
</gene>
<keyword evidence="2" id="KW-0812">Transmembrane</keyword>
<feature type="compositionally biased region" description="Low complexity" evidence="1">
    <location>
        <begin position="967"/>
        <end position="984"/>
    </location>
</feature>